<keyword evidence="3" id="KW-1185">Reference proteome</keyword>
<dbReference type="STRING" id="93625.A0A409VR93"/>
<proteinExistence type="predicted"/>
<evidence type="ECO:0000259" key="1">
    <source>
        <dbReference type="Pfam" id="PF12770"/>
    </source>
</evidence>
<dbReference type="InterPro" id="IPR024983">
    <property type="entry name" value="CHAT_dom"/>
</dbReference>
<dbReference type="InParanoid" id="A0A409VR93"/>
<gene>
    <name evidence="2" type="ORF">CVT25_012837</name>
</gene>
<evidence type="ECO:0000313" key="3">
    <source>
        <dbReference type="Proteomes" id="UP000283269"/>
    </source>
</evidence>
<organism evidence="2 3">
    <name type="scientific">Psilocybe cyanescens</name>
    <dbReference type="NCBI Taxonomy" id="93625"/>
    <lineage>
        <taxon>Eukaryota</taxon>
        <taxon>Fungi</taxon>
        <taxon>Dikarya</taxon>
        <taxon>Basidiomycota</taxon>
        <taxon>Agaricomycotina</taxon>
        <taxon>Agaricomycetes</taxon>
        <taxon>Agaricomycetidae</taxon>
        <taxon>Agaricales</taxon>
        <taxon>Agaricineae</taxon>
        <taxon>Strophariaceae</taxon>
        <taxon>Psilocybe</taxon>
    </lineage>
</organism>
<name>A0A409VR93_PSICY</name>
<dbReference type="Pfam" id="PF12770">
    <property type="entry name" value="CHAT"/>
    <property type="match status" value="1"/>
</dbReference>
<dbReference type="AlphaFoldDB" id="A0A409VR93"/>
<evidence type="ECO:0000313" key="2">
    <source>
        <dbReference type="EMBL" id="PPQ68743.1"/>
    </source>
</evidence>
<dbReference type="OrthoDB" id="9991317at2759"/>
<feature type="domain" description="CHAT" evidence="1">
    <location>
        <begin position="296"/>
        <end position="594"/>
    </location>
</feature>
<protein>
    <recommendedName>
        <fullName evidence="1">CHAT domain-containing protein</fullName>
    </recommendedName>
</protein>
<sequence length="595" mass="65857">MFKTHFDHSADGVDAQNAILHFQLSASSILGLPAMKLSAAQRWAQLAHKTDQSQILEAYHTIIHLISQVAGLEKPVQNRYTNLINISELSSSAAAAAIDLGRHDLALEWLEQGCCLVWNQLNDLHTPIDGLHEHNPTLANDIVRVSMALQNAASRTESTAYMEETNMATKTSLQEQAHTHIKLAQEWEQLLIKVRTIPQFADFLCPASCSTILKNIPNSGHVIVVNVHKDRSDAILLTSGTEEALHIALPEFSYNMAAALRRDLKILLHNSRIRIRGDENDASRGSRSYMQGIADILRQLWTFVVKPILDGLGYFVPASNLPRIWWCATGPLAFLPIHAAGIYTASKSTPGTYTTLPDFEISSYTPTVLSLVKKNQNLQEINPEKVGLLMVSQPDTPELPCIPGTALEVGTIRQLLTEHQIQYLTLESGDAEVDRVKEQMDSYSCIHFACHASQNTTMPLQSGFFLYNGQLELSEIIKKRIVGADLAFLSACQTSTGDEKLSEEAVHLAGGMLAAGYRGVVATMWSIKDSFGPKFAEEFYKNLLSYEADRNIDSKRLSADGAAHALHYSTLQIRKTLDNSETSLLTWVPYVHFGI</sequence>
<dbReference type="EMBL" id="NHYD01003950">
    <property type="protein sequence ID" value="PPQ68743.1"/>
    <property type="molecule type" value="Genomic_DNA"/>
</dbReference>
<comment type="caution">
    <text evidence="2">The sequence shown here is derived from an EMBL/GenBank/DDBJ whole genome shotgun (WGS) entry which is preliminary data.</text>
</comment>
<dbReference type="Proteomes" id="UP000283269">
    <property type="component" value="Unassembled WGS sequence"/>
</dbReference>
<accession>A0A409VR93</accession>
<reference evidence="2 3" key="1">
    <citation type="journal article" date="2018" name="Evol. Lett.">
        <title>Horizontal gene cluster transfer increased hallucinogenic mushroom diversity.</title>
        <authorList>
            <person name="Reynolds H.T."/>
            <person name="Vijayakumar V."/>
            <person name="Gluck-Thaler E."/>
            <person name="Korotkin H.B."/>
            <person name="Matheny P.B."/>
            <person name="Slot J.C."/>
        </authorList>
    </citation>
    <scope>NUCLEOTIDE SEQUENCE [LARGE SCALE GENOMIC DNA]</scope>
    <source>
        <strain evidence="2 3">2631</strain>
    </source>
</reference>